<comment type="caution">
    <text evidence="1">The sequence shown here is derived from an EMBL/GenBank/DDBJ whole genome shotgun (WGS) entry which is preliminary data.</text>
</comment>
<sequence length="55" mass="6453">MCGMPLIRAFSREKKIKSSLQSMKRWEANTRTTEHQFSLVFGRERILNAKLNPSK</sequence>
<dbReference type="AlphaFoldDB" id="A0AAD5QNL4"/>
<proteinExistence type="predicted"/>
<name>A0AAD5QNL4_PARTN</name>
<gene>
    <name evidence="1" type="ORF">KIN20_014723</name>
</gene>
<protein>
    <submittedName>
        <fullName evidence="1">Uncharacterized protein</fullName>
    </submittedName>
</protein>
<keyword evidence="2" id="KW-1185">Reference proteome</keyword>
<evidence type="ECO:0000313" key="2">
    <source>
        <dbReference type="Proteomes" id="UP001196413"/>
    </source>
</evidence>
<organism evidence="1 2">
    <name type="scientific">Parelaphostrongylus tenuis</name>
    <name type="common">Meningeal worm</name>
    <dbReference type="NCBI Taxonomy" id="148309"/>
    <lineage>
        <taxon>Eukaryota</taxon>
        <taxon>Metazoa</taxon>
        <taxon>Ecdysozoa</taxon>
        <taxon>Nematoda</taxon>
        <taxon>Chromadorea</taxon>
        <taxon>Rhabditida</taxon>
        <taxon>Rhabditina</taxon>
        <taxon>Rhabditomorpha</taxon>
        <taxon>Strongyloidea</taxon>
        <taxon>Metastrongylidae</taxon>
        <taxon>Parelaphostrongylus</taxon>
    </lineage>
</organism>
<evidence type="ECO:0000313" key="1">
    <source>
        <dbReference type="EMBL" id="KAJ1356877.1"/>
    </source>
</evidence>
<reference evidence="1" key="1">
    <citation type="submission" date="2021-06" db="EMBL/GenBank/DDBJ databases">
        <title>Parelaphostrongylus tenuis whole genome reference sequence.</title>
        <authorList>
            <person name="Garwood T.J."/>
            <person name="Larsen P.A."/>
            <person name="Fountain-Jones N.M."/>
            <person name="Garbe J.R."/>
            <person name="Macchietto M.G."/>
            <person name="Kania S.A."/>
            <person name="Gerhold R.W."/>
            <person name="Richards J.E."/>
            <person name="Wolf T.M."/>
        </authorList>
    </citation>
    <scope>NUCLEOTIDE SEQUENCE</scope>
    <source>
        <strain evidence="1">MNPRO001-30</strain>
        <tissue evidence="1">Meninges</tissue>
    </source>
</reference>
<accession>A0AAD5QNL4</accession>
<dbReference type="Proteomes" id="UP001196413">
    <property type="component" value="Unassembled WGS sequence"/>
</dbReference>
<dbReference type="EMBL" id="JAHQIW010002954">
    <property type="protein sequence ID" value="KAJ1356877.1"/>
    <property type="molecule type" value="Genomic_DNA"/>
</dbReference>